<comment type="caution">
    <text evidence="1">The sequence shown here is derived from an EMBL/GenBank/DDBJ whole genome shotgun (WGS) entry which is preliminary data.</text>
</comment>
<sequence length="131" mass="15365">MDHEASVQVPTLIADDSGQLHQLKDLYVKLWDKSKKIQTKYRNNIVKDVISELPSPLSNLLLYPIDEIFIVKAHFHPYGIPRQGDEMNVVLHMPPKYLILTCRYRINIYWVTDELNRNPEVRKLIKLLEGN</sequence>
<dbReference type="Proteomes" id="UP001141961">
    <property type="component" value="Unassembled WGS sequence"/>
</dbReference>
<dbReference type="EMBL" id="JAOTHD010000009">
    <property type="protein sequence ID" value="MDB6246523.1"/>
    <property type="molecule type" value="Genomic_DNA"/>
</dbReference>
<dbReference type="RefSeq" id="WP_271326906.1">
    <property type="nucleotide sequence ID" value="NZ_JAOTHC010000009.1"/>
</dbReference>
<proteinExistence type="predicted"/>
<protein>
    <submittedName>
        <fullName evidence="1">Uncharacterized protein</fullName>
    </submittedName>
</protein>
<reference evidence="1" key="2">
    <citation type="submission" date="2022-10" db="EMBL/GenBank/DDBJ databases">
        <authorList>
            <person name="Kostovova I."/>
            <person name="Moravkova M."/>
            <person name="Pechar R."/>
        </authorList>
    </citation>
    <scope>NUCLEOTIDE SEQUENCE</scope>
    <source>
        <strain evidence="1">M597B</strain>
    </source>
</reference>
<accession>A0AAW6B9A0</accession>
<evidence type="ECO:0000313" key="2">
    <source>
        <dbReference type="Proteomes" id="UP001141961"/>
    </source>
</evidence>
<gene>
    <name evidence="1" type="ORF">ODV14_04090</name>
</gene>
<evidence type="ECO:0000313" key="1">
    <source>
        <dbReference type="EMBL" id="MDB6246523.1"/>
    </source>
</evidence>
<dbReference type="AlphaFoldDB" id="A0AAW6B9A0"/>
<name>A0AAW6B9A0_LACAM</name>
<organism evidence="1 2">
    <name type="scientific">Lactobacillus amylovorus</name>
    <dbReference type="NCBI Taxonomy" id="1604"/>
    <lineage>
        <taxon>Bacteria</taxon>
        <taxon>Bacillati</taxon>
        <taxon>Bacillota</taxon>
        <taxon>Bacilli</taxon>
        <taxon>Lactobacillales</taxon>
        <taxon>Lactobacillaceae</taxon>
        <taxon>Lactobacillus</taxon>
    </lineage>
</organism>
<reference evidence="1" key="1">
    <citation type="journal article" date="2022" name="Microorganisms">
        <title>Antibiotic Susceptibility, Resistance Gene Determinants and Corresponding Genomic Regions in Lactobacillus amylovorus Isolates Derived from Wild Boars and Domestic Pigs.</title>
        <authorList>
            <person name="Moravkova M."/>
            <person name="Kostovova I."/>
            <person name="Kavanova K."/>
            <person name="Pechar R."/>
            <person name="Stanek S."/>
            <person name="Brychta A."/>
            <person name="Zeman M."/>
            <person name="Kubasova T."/>
        </authorList>
    </citation>
    <scope>NUCLEOTIDE SEQUENCE</scope>
    <source>
        <strain evidence="1">M597B</strain>
    </source>
</reference>